<dbReference type="EMBL" id="JABXJK010000096">
    <property type="protein sequence ID" value="MBA0974411.1"/>
    <property type="molecule type" value="Genomic_DNA"/>
</dbReference>
<proteinExistence type="predicted"/>
<name>A0ABD4HSF7_ENTGA</name>
<protein>
    <submittedName>
        <fullName evidence="1">Uncharacterized protein</fullName>
    </submittedName>
</protein>
<gene>
    <name evidence="1" type="ORF">HWH42_17735</name>
</gene>
<evidence type="ECO:0000313" key="1">
    <source>
        <dbReference type="EMBL" id="MBA0974411.1"/>
    </source>
</evidence>
<dbReference type="RefSeq" id="WP_135982416.1">
    <property type="nucleotide sequence ID" value="NZ_JABXJK010000096.1"/>
</dbReference>
<accession>A0ABD4HSF7</accession>
<evidence type="ECO:0000313" key="2">
    <source>
        <dbReference type="Proteomes" id="UP000571857"/>
    </source>
</evidence>
<organism evidence="1 2">
    <name type="scientific">Enterococcus gallinarum</name>
    <dbReference type="NCBI Taxonomy" id="1353"/>
    <lineage>
        <taxon>Bacteria</taxon>
        <taxon>Bacillati</taxon>
        <taxon>Bacillota</taxon>
        <taxon>Bacilli</taxon>
        <taxon>Lactobacillales</taxon>
        <taxon>Enterococcaceae</taxon>
        <taxon>Enterococcus</taxon>
    </lineage>
</organism>
<reference evidence="1 2" key="1">
    <citation type="submission" date="2020-06" db="EMBL/GenBank/DDBJ databases">
        <title>Crossreactivity between MHC class I-restricted antigens from cancer cells and an enterococcal bacteriophage.</title>
        <authorList>
            <person name="Fluckiger A."/>
            <person name="Daillere R."/>
            <person name="Sassi M."/>
            <person name="Cattoir V."/>
            <person name="Kroemer G."/>
            <person name="Zitvogel L."/>
        </authorList>
    </citation>
    <scope>NUCLEOTIDE SEQUENCE [LARGE SCALE GENOMIC DNA]</scope>
    <source>
        <strain evidence="1 2">EG4</strain>
    </source>
</reference>
<comment type="caution">
    <text evidence="1">The sequence shown here is derived from an EMBL/GenBank/DDBJ whole genome shotgun (WGS) entry which is preliminary data.</text>
</comment>
<dbReference type="Proteomes" id="UP000571857">
    <property type="component" value="Unassembled WGS sequence"/>
</dbReference>
<sequence>MRTCINYYNKKHELISENLIGSVTEVGTEKQMTIFPTVKEQMVIFRFRDRLTIRSGFLEYYDEEEQKNRKFTVVKNLRVSKGTTVYGSEYR</sequence>
<dbReference type="AlphaFoldDB" id="A0ABD4HSF7"/>